<name>A0A4Q2JXP9_9ACTN</name>
<dbReference type="PANTHER" id="PTHR21240:SF28">
    <property type="entry name" value="ISO-OROTATE DECARBOXYLASE (EUROFUNG)"/>
    <property type="match status" value="1"/>
</dbReference>
<dbReference type="GO" id="GO:0005737">
    <property type="term" value="C:cytoplasm"/>
    <property type="evidence" value="ECO:0007669"/>
    <property type="project" value="TreeGrafter"/>
</dbReference>
<dbReference type="OrthoDB" id="1407586at2"/>
<dbReference type="EMBL" id="SDPW01000001">
    <property type="protein sequence ID" value="RXZ53829.1"/>
    <property type="molecule type" value="Genomic_DNA"/>
</dbReference>
<sequence>MAVIDAHAHIYPDKIAAAAVDAVGNFYEVNMFGDGTAAGLLSAKDRSPITHFLVHSVATSVHAVTAINNAIAQACQAHPEFIGFAAMHQDFEDPATELQRAVDLGLHGVKLHPDTQKVNMDDPRLMEVYAICEEMGLPVVIHTGDYRYDFSHPRRLVNILKAFPDLVVDAAHFGYWPCFDVGYDILHDIARHDRVFLDQSSTQKFLGPRRTVELARMWGTDRIMFGSDFPMWDPADECNKLMACDFTDDELENILWHNAERFSGVKVS</sequence>
<organism evidence="3 4">
    <name type="scientific">Senegalimassilia faecalis</name>
    <dbReference type="NCBI Taxonomy" id="2509433"/>
    <lineage>
        <taxon>Bacteria</taxon>
        <taxon>Bacillati</taxon>
        <taxon>Actinomycetota</taxon>
        <taxon>Coriobacteriia</taxon>
        <taxon>Coriobacteriales</taxon>
        <taxon>Coriobacteriaceae</taxon>
        <taxon>Senegalimassilia</taxon>
    </lineage>
</organism>
<comment type="caution">
    <text evidence="3">The sequence shown here is derived from an EMBL/GenBank/DDBJ whole genome shotgun (WGS) entry which is preliminary data.</text>
</comment>
<evidence type="ECO:0000259" key="2">
    <source>
        <dbReference type="Pfam" id="PF04909"/>
    </source>
</evidence>
<evidence type="ECO:0000256" key="1">
    <source>
        <dbReference type="ARBA" id="ARBA00023239"/>
    </source>
</evidence>
<dbReference type="GO" id="GO:0016787">
    <property type="term" value="F:hydrolase activity"/>
    <property type="evidence" value="ECO:0007669"/>
    <property type="project" value="UniProtKB-KW"/>
</dbReference>
<dbReference type="PANTHER" id="PTHR21240">
    <property type="entry name" value="2-AMINO-3-CARBOXYLMUCONATE-6-SEMIALDEHYDE DECARBOXYLASE"/>
    <property type="match status" value="1"/>
</dbReference>
<dbReference type="Proteomes" id="UP000293345">
    <property type="component" value="Unassembled WGS sequence"/>
</dbReference>
<dbReference type="GO" id="GO:0016831">
    <property type="term" value="F:carboxy-lyase activity"/>
    <property type="evidence" value="ECO:0007669"/>
    <property type="project" value="InterPro"/>
</dbReference>
<reference evidence="3 4" key="1">
    <citation type="submission" date="2019-01" db="EMBL/GenBank/DDBJ databases">
        <title>Senegalimassilia sp. nov. KGMB04484 isolated human feces.</title>
        <authorList>
            <person name="Han K.-I."/>
            <person name="Kim J.-S."/>
            <person name="Lee K.C."/>
            <person name="Suh M.K."/>
            <person name="Eom M.K."/>
            <person name="Lee J.H."/>
            <person name="Park S.-H."/>
            <person name="Kang S.W."/>
            <person name="Park J.-E."/>
            <person name="Oh B.S."/>
            <person name="Yu S.Y."/>
            <person name="Choi S.-H."/>
            <person name="Lee D.H."/>
            <person name="Yoon H."/>
            <person name="Kim B.-Y."/>
            <person name="Lee J.H."/>
            <person name="Lee J.-S."/>
        </authorList>
    </citation>
    <scope>NUCLEOTIDE SEQUENCE [LARGE SCALE GENOMIC DNA]</scope>
    <source>
        <strain evidence="3 4">KGMB04484</strain>
    </source>
</reference>
<dbReference type="InterPro" id="IPR032466">
    <property type="entry name" value="Metal_Hydrolase"/>
</dbReference>
<dbReference type="CDD" id="cd01292">
    <property type="entry name" value="metallo-dependent_hydrolases"/>
    <property type="match status" value="1"/>
</dbReference>
<gene>
    <name evidence="3" type="ORF">ET524_04535</name>
</gene>
<dbReference type="Pfam" id="PF04909">
    <property type="entry name" value="Amidohydro_2"/>
    <property type="match status" value="1"/>
</dbReference>
<protein>
    <submittedName>
        <fullName evidence="3">Amidohydrolase</fullName>
    </submittedName>
</protein>
<dbReference type="GO" id="GO:0019748">
    <property type="term" value="P:secondary metabolic process"/>
    <property type="evidence" value="ECO:0007669"/>
    <property type="project" value="TreeGrafter"/>
</dbReference>
<evidence type="ECO:0000313" key="3">
    <source>
        <dbReference type="EMBL" id="RXZ53829.1"/>
    </source>
</evidence>
<accession>A0A4Q2JXP9</accession>
<dbReference type="RefSeq" id="WP_129423603.1">
    <property type="nucleotide sequence ID" value="NZ_SDPW01000001.1"/>
</dbReference>
<dbReference type="InterPro" id="IPR006680">
    <property type="entry name" value="Amidohydro-rel"/>
</dbReference>
<proteinExistence type="predicted"/>
<dbReference type="Gene3D" id="3.20.20.140">
    <property type="entry name" value="Metal-dependent hydrolases"/>
    <property type="match status" value="1"/>
</dbReference>
<dbReference type="SUPFAM" id="SSF51556">
    <property type="entry name" value="Metallo-dependent hydrolases"/>
    <property type="match status" value="1"/>
</dbReference>
<evidence type="ECO:0000313" key="4">
    <source>
        <dbReference type="Proteomes" id="UP000293345"/>
    </source>
</evidence>
<keyword evidence="1" id="KW-0456">Lyase</keyword>
<dbReference type="AlphaFoldDB" id="A0A4Q2JXP9"/>
<keyword evidence="4" id="KW-1185">Reference proteome</keyword>
<keyword evidence="3" id="KW-0378">Hydrolase</keyword>
<dbReference type="InterPro" id="IPR032465">
    <property type="entry name" value="ACMSD"/>
</dbReference>
<feature type="domain" description="Amidohydrolase-related" evidence="2">
    <location>
        <begin position="4"/>
        <end position="262"/>
    </location>
</feature>